<dbReference type="PRINTS" id="PR00507">
    <property type="entry name" value="N12N6MTFRASE"/>
</dbReference>
<comment type="catalytic activity">
    <reaction evidence="5">
        <text>a 2'-deoxyadenosine in DNA + S-adenosyl-L-methionine = an N(6)-methyl-2'-deoxyadenosine in DNA + S-adenosyl-L-homocysteine + H(+)</text>
        <dbReference type="Rhea" id="RHEA:15197"/>
        <dbReference type="Rhea" id="RHEA-COMP:12418"/>
        <dbReference type="Rhea" id="RHEA-COMP:12419"/>
        <dbReference type="ChEBI" id="CHEBI:15378"/>
        <dbReference type="ChEBI" id="CHEBI:57856"/>
        <dbReference type="ChEBI" id="CHEBI:59789"/>
        <dbReference type="ChEBI" id="CHEBI:90615"/>
        <dbReference type="ChEBI" id="CHEBI:90616"/>
        <dbReference type="EC" id="2.1.1.72"/>
    </reaction>
</comment>
<dbReference type="GO" id="GO:0008168">
    <property type="term" value="F:methyltransferase activity"/>
    <property type="evidence" value="ECO:0007669"/>
    <property type="project" value="UniProtKB-KW"/>
</dbReference>
<gene>
    <name evidence="7" type="ORF">LVJ94_16470</name>
</gene>
<dbReference type="SUPFAM" id="SSF53335">
    <property type="entry name" value="S-adenosyl-L-methionine-dependent methyltransferases"/>
    <property type="match status" value="1"/>
</dbReference>
<keyword evidence="4" id="KW-0949">S-adenosyl-L-methionine</keyword>
<evidence type="ECO:0000259" key="6">
    <source>
        <dbReference type="Pfam" id="PF07669"/>
    </source>
</evidence>
<dbReference type="InterPro" id="IPR011639">
    <property type="entry name" value="MethylTrfase_TaqI-like_dom"/>
</dbReference>
<dbReference type="RefSeq" id="WP_394838496.1">
    <property type="nucleotide sequence ID" value="NZ_CP089929.1"/>
</dbReference>
<dbReference type="Gene3D" id="3.40.50.150">
    <property type="entry name" value="Vaccinia Virus protein VP39"/>
    <property type="match status" value="1"/>
</dbReference>
<name>A0ABZ2LGA6_9BACT</name>
<feature type="domain" description="Type II methyltransferase M.TaqI-like" evidence="6">
    <location>
        <begin position="335"/>
        <end position="466"/>
    </location>
</feature>
<evidence type="ECO:0000256" key="1">
    <source>
        <dbReference type="ARBA" id="ARBA00011900"/>
    </source>
</evidence>
<evidence type="ECO:0000313" key="8">
    <source>
        <dbReference type="Proteomes" id="UP001374803"/>
    </source>
</evidence>
<dbReference type="PANTHER" id="PTHR33841">
    <property type="entry name" value="DNA METHYLTRANSFERASE YEEA-RELATED"/>
    <property type="match status" value="1"/>
</dbReference>
<keyword evidence="8" id="KW-1185">Reference proteome</keyword>
<dbReference type="Pfam" id="PF07669">
    <property type="entry name" value="Eco57I"/>
    <property type="match status" value="1"/>
</dbReference>
<dbReference type="EC" id="2.1.1.72" evidence="1"/>
<evidence type="ECO:0000256" key="3">
    <source>
        <dbReference type="ARBA" id="ARBA00022679"/>
    </source>
</evidence>
<dbReference type="InterPro" id="IPR029063">
    <property type="entry name" value="SAM-dependent_MTases_sf"/>
</dbReference>
<protein>
    <recommendedName>
        <fullName evidence="1">site-specific DNA-methyltransferase (adenine-specific)</fullName>
        <ecNumber evidence="1">2.1.1.72</ecNumber>
    </recommendedName>
</protein>
<organism evidence="7 8">
    <name type="scientific">Pendulispora rubella</name>
    <dbReference type="NCBI Taxonomy" id="2741070"/>
    <lineage>
        <taxon>Bacteria</taxon>
        <taxon>Pseudomonadati</taxon>
        <taxon>Myxococcota</taxon>
        <taxon>Myxococcia</taxon>
        <taxon>Myxococcales</taxon>
        <taxon>Sorangiineae</taxon>
        <taxon>Pendulisporaceae</taxon>
        <taxon>Pendulispora</taxon>
    </lineage>
</organism>
<keyword evidence="2 7" id="KW-0489">Methyltransferase</keyword>
<dbReference type="PANTHER" id="PTHR33841:SF1">
    <property type="entry name" value="DNA METHYLTRANSFERASE A"/>
    <property type="match status" value="1"/>
</dbReference>
<dbReference type="InterPro" id="IPR050953">
    <property type="entry name" value="N4_N6_ade-DNA_methylase"/>
</dbReference>
<evidence type="ECO:0000256" key="5">
    <source>
        <dbReference type="ARBA" id="ARBA00047942"/>
    </source>
</evidence>
<proteinExistence type="predicted"/>
<evidence type="ECO:0000256" key="2">
    <source>
        <dbReference type="ARBA" id="ARBA00022603"/>
    </source>
</evidence>
<evidence type="ECO:0000256" key="4">
    <source>
        <dbReference type="ARBA" id="ARBA00022691"/>
    </source>
</evidence>
<dbReference type="Proteomes" id="UP001374803">
    <property type="component" value="Chromosome"/>
</dbReference>
<reference evidence="7" key="1">
    <citation type="submission" date="2021-12" db="EMBL/GenBank/DDBJ databases">
        <title>Discovery of the Pendulisporaceae a myxobacterial family with distinct sporulation behavior and unique specialized metabolism.</title>
        <authorList>
            <person name="Garcia R."/>
            <person name="Popoff A."/>
            <person name="Bader C.D."/>
            <person name="Loehr J."/>
            <person name="Walesch S."/>
            <person name="Walt C."/>
            <person name="Boldt J."/>
            <person name="Bunk B."/>
            <person name="Haeckl F.J.F.P.J."/>
            <person name="Gunesch A.P."/>
            <person name="Birkelbach J."/>
            <person name="Nuebel U."/>
            <person name="Pietschmann T."/>
            <person name="Bach T."/>
            <person name="Mueller R."/>
        </authorList>
    </citation>
    <scope>NUCLEOTIDE SEQUENCE</scope>
    <source>
        <strain evidence="7">MSr11367</strain>
    </source>
</reference>
<dbReference type="GO" id="GO:0032259">
    <property type="term" value="P:methylation"/>
    <property type="evidence" value="ECO:0007669"/>
    <property type="project" value="UniProtKB-KW"/>
</dbReference>
<evidence type="ECO:0000313" key="7">
    <source>
        <dbReference type="EMBL" id="WXB08821.1"/>
    </source>
</evidence>
<sequence length="745" mass="81998">MARRLVRHSALDAITDRTRNALALLAGGFRAPEGPVRPKALHAGLVAVVVRTVFLHVAGGLSEVCRSRQPTFPSEAPPTWEALLQAFVRLDEELPAADRLLGSFPFLSAAHVPDAIVARVLDELLHVDREDLDVEHLGTVYESMMGYAIAVAEEPSLVVLCRRKAGDSQVGVLVGLSSLLAQSAPTRKGSLRRRGIEMDERLESAIEQSTTIEELGAALRKRTAPLTPDLLPAGTLALTLTPDRRRSGSHYTPRTLADEIVEDTLRPLIEALGEHPSSDAILRLKVCDPAMGSGAFLLAACRYLGGVLARAWHHENVPDDPSLPVLARRLVAETCIYGVDKDASAVSVTKLSFRLLTGGGSTPKLRRGESLAGLDWPRQFPEVFESPRAGFDAFVGNPPWISYAGRAAQPLEAKLYRYFTEKYASFAGYRNLQGLFIERSASLLRPAGRLGFIIPSSMSEQEGYAPTRAAHDRLCVCDANLRDLGNDAFSGVFQPCMALISTRRTEPAHEHGENGKSIWPIERTDLDPIGHALLLKMGAHPPLPPHLFGERGIQTSSGDVERMRDKPDARRTLALRTGGDIEPFLRRAPSLYCDPERLSCRVRAGQEWNAVRVLIRQTARVPLATLSDGGAFRNSILAGFADELYPATFLAAYLNATPIRWLHYVRHRDARQGMPQMKIGHLRATPAPPNAWLISELTAFGELLDERNTGLEEELQNDLDDMVAQAFAFTDEERKLVARWWRELT</sequence>
<dbReference type="EMBL" id="CP089983">
    <property type="protein sequence ID" value="WXB08821.1"/>
    <property type="molecule type" value="Genomic_DNA"/>
</dbReference>
<keyword evidence="3" id="KW-0808">Transferase</keyword>
<accession>A0ABZ2LGA6</accession>